<dbReference type="InterPro" id="IPR050707">
    <property type="entry name" value="HTH_MetabolicPath_Reg"/>
</dbReference>
<dbReference type="EMBL" id="ASGZ01000005">
    <property type="protein sequence ID" value="ESP89836.1"/>
    <property type="molecule type" value="Genomic_DNA"/>
</dbReference>
<dbReference type="InterPro" id="IPR005471">
    <property type="entry name" value="Tscrpt_reg_IclR_N"/>
</dbReference>
<dbReference type="InterPro" id="IPR036390">
    <property type="entry name" value="WH_DNA-bd_sf"/>
</dbReference>
<dbReference type="InterPro" id="IPR036388">
    <property type="entry name" value="WH-like_DNA-bd_sf"/>
</dbReference>
<keyword evidence="7" id="KW-1185">Reference proteome</keyword>
<dbReference type="InterPro" id="IPR014757">
    <property type="entry name" value="Tscrpt_reg_IclR_C"/>
</dbReference>
<dbReference type="GO" id="GO:0045892">
    <property type="term" value="P:negative regulation of DNA-templated transcription"/>
    <property type="evidence" value="ECO:0007669"/>
    <property type="project" value="TreeGrafter"/>
</dbReference>
<dbReference type="Pfam" id="PF01614">
    <property type="entry name" value="IclR_C"/>
    <property type="match status" value="1"/>
</dbReference>
<dbReference type="PANTHER" id="PTHR30136:SF35">
    <property type="entry name" value="HTH-TYPE TRANSCRIPTIONAL REGULATOR RV1719"/>
    <property type="match status" value="1"/>
</dbReference>
<evidence type="ECO:0000259" key="5">
    <source>
        <dbReference type="PROSITE" id="PS51078"/>
    </source>
</evidence>
<gene>
    <name evidence="6" type="ORF">K933_02596</name>
</gene>
<feature type="domain" description="HTH iclR-type" evidence="4">
    <location>
        <begin position="12"/>
        <end position="71"/>
    </location>
</feature>
<comment type="caution">
    <text evidence="6">The sequence shown here is derived from an EMBL/GenBank/DDBJ whole genome shotgun (WGS) entry which is preliminary data.</text>
</comment>
<dbReference type="PROSITE" id="PS51077">
    <property type="entry name" value="HTH_ICLR"/>
    <property type="match status" value="1"/>
</dbReference>
<evidence type="ECO:0000256" key="2">
    <source>
        <dbReference type="ARBA" id="ARBA00023125"/>
    </source>
</evidence>
<accession>V4GXG8</accession>
<reference evidence="6 7" key="1">
    <citation type="journal article" date="2013" name="Genome Announc.">
        <title>Draft Genome Sequence of 'Candidatus Halobonum tyrrellensis' Strain G22, Isolated from the Hypersaline Waters of Lake Tyrrell, Australia.</title>
        <authorList>
            <person name="Ugalde J.A."/>
            <person name="Narasingarao P."/>
            <person name="Kuo S."/>
            <person name="Podell S."/>
            <person name="Allen E.E."/>
        </authorList>
    </citation>
    <scope>NUCLEOTIDE SEQUENCE [LARGE SCALE GENOMIC DNA]</scope>
    <source>
        <strain evidence="6 7">G22</strain>
    </source>
</reference>
<dbReference type="Proteomes" id="UP000017840">
    <property type="component" value="Unassembled WGS sequence"/>
</dbReference>
<dbReference type="Pfam" id="PF09339">
    <property type="entry name" value="HTH_IclR"/>
    <property type="match status" value="1"/>
</dbReference>
<dbReference type="SMART" id="SM00346">
    <property type="entry name" value="HTH_ICLR"/>
    <property type="match status" value="1"/>
</dbReference>
<dbReference type="SUPFAM" id="SSF46785">
    <property type="entry name" value="Winged helix' DNA-binding domain"/>
    <property type="match status" value="1"/>
</dbReference>
<dbReference type="Gene3D" id="3.30.450.40">
    <property type="match status" value="1"/>
</dbReference>
<keyword evidence="1" id="KW-0805">Transcription regulation</keyword>
<feature type="domain" description="IclR-ED" evidence="5">
    <location>
        <begin position="72"/>
        <end position="255"/>
    </location>
</feature>
<evidence type="ECO:0000259" key="4">
    <source>
        <dbReference type="PROSITE" id="PS51077"/>
    </source>
</evidence>
<dbReference type="Gene3D" id="1.10.10.10">
    <property type="entry name" value="Winged helix-like DNA-binding domain superfamily/Winged helix DNA-binding domain"/>
    <property type="match status" value="1"/>
</dbReference>
<dbReference type="GO" id="GO:0003677">
    <property type="term" value="F:DNA binding"/>
    <property type="evidence" value="ECO:0007669"/>
    <property type="project" value="UniProtKB-KW"/>
</dbReference>
<dbReference type="PROSITE" id="PS51078">
    <property type="entry name" value="ICLR_ED"/>
    <property type="match status" value="1"/>
</dbReference>
<evidence type="ECO:0000256" key="1">
    <source>
        <dbReference type="ARBA" id="ARBA00023015"/>
    </source>
</evidence>
<dbReference type="eggNOG" id="arCOG02798">
    <property type="taxonomic scope" value="Archaea"/>
</dbReference>
<dbReference type="PANTHER" id="PTHR30136">
    <property type="entry name" value="HELIX-TURN-HELIX TRANSCRIPTIONAL REGULATOR, ICLR FAMILY"/>
    <property type="match status" value="1"/>
</dbReference>
<dbReference type="InterPro" id="IPR011991">
    <property type="entry name" value="ArsR-like_HTH"/>
</dbReference>
<dbReference type="RefSeq" id="WP_023393111.1">
    <property type="nucleotide sequence ID" value="NZ_ASGZ01000005.1"/>
</dbReference>
<evidence type="ECO:0000256" key="3">
    <source>
        <dbReference type="ARBA" id="ARBA00023163"/>
    </source>
</evidence>
<keyword evidence="3" id="KW-0804">Transcription</keyword>
<evidence type="ECO:0000313" key="6">
    <source>
        <dbReference type="EMBL" id="ESP89836.1"/>
    </source>
</evidence>
<organism evidence="6 7">
    <name type="scientific">Candidatus Halobonum tyrrellensis G22</name>
    <dbReference type="NCBI Taxonomy" id="1324957"/>
    <lineage>
        <taxon>Archaea</taxon>
        <taxon>Methanobacteriati</taxon>
        <taxon>Methanobacteriota</taxon>
        <taxon>Stenosarchaea group</taxon>
        <taxon>Halobacteria</taxon>
        <taxon>Halobacteriales</taxon>
        <taxon>Haloferacaceae</taxon>
        <taxon>Candidatus Halobonum</taxon>
    </lineage>
</organism>
<sequence length="256" mass="28506">MIEDTTEGAKRIKSVERAFAVVDTLYGSGCMRIAEVADALDLATSTAHVHLKTLESAGYTVKEPDGYRLSFRFLRNGIAIQESQELYQAARSPTAELACDTEEVVSLGVEEDGLRVILGQAEGEKAVYDNAQVGEYENMHCTALGKAILAYCSREYTEKVIEYHGLPQRTDLTLSERDELIEELETVKERGYALEDEERRYGIRSVAVPVLSDDTPLGAISVSGPKKRLTTDRIRDQLLQKLQSTVNVVEVEYTYD</sequence>
<protein>
    <submittedName>
        <fullName evidence="6">IclR family transcriptional regulator</fullName>
    </submittedName>
</protein>
<dbReference type="SUPFAM" id="SSF55781">
    <property type="entry name" value="GAF domain-like"/>
    <property type="match status" value="1"/>
</dbReference>
<dbReference type="CDD" id="cd00090">
    <property type="entry name" value="HTH_ARSR"/>
    <property type="match status" value="1"/>
</dbReference>
<keyword evidence="2" id="KW-0238">DNA-binding</keyword>
<name>V4GXG8_9EURY</name>
<dbReference type="InterPro" id="IPR029016">
    <property type="entry name" value="GAF-like_dom_sf"/>
</dbReference>
<dbReference type="GO" id="GO:0003700">
    <property type="term" value="F:DNA-binding transcription factor activity"/>
    <property type="evidence" value="ECO:0007669"/>
    <property type="project" value="TreeGrafter"/>
</dbReference>
<dbReference type="AlphaFoldDB" id="V4GXG8"/>
<evidence type="ECO:0000313" key="7">
    <source>
        <dbReference type="Proteomes" id="UP000017840"/>
    </source>
</evidence>
<proteinExistence type="predicted"/>